<keyword evidence="3" id="KW-1185">Reference proteome</keyword>
<accession>A0A5N7AFZ1</accession>
<keyword evidence="1" id="KW-1133">Transmembrane helix</keyword>
<dbReference type="Proteomes" id="UP000326268">
    <property type="component" value="Unassembled WGS sequence"/>
</dbReference>
<dbReference type="RefSeq" id="XP_031931872.1">
    <property type="nucleotide sequence ID" value="XM_032076259.1"/>
</dbReference>
<sequence length="91" mass="10633">MCGGRLRGWHQKEWKINDWNVRYQIWMVRFDIEEVLLLLLLLFFFCFSVSVACRRSKFLNIHSMKVEAEIPFSCTAKKSDGGKSVSSGWIG</sequence>
<evidence type="ECO:0000313" key="2">
    <source>
        <dbReference type="EMBL" id="KAE8368791.1"/>
    </source>
</evidence>
<evidence type="ECO:0000313" key="3">
    <source>
        <dbReference type="Proteomes" id="UP000326268"/>
    </source>
</evidence>
<reference evidence="2 3" key="1">
    <citation type="submission" date="2019-04" db="EMBL/GenBank/DDBJ databases">
        <title>Friends and foes A comparative genomics studyof 23 Aspergillus species from section Flavi.</title>
        <authorList>
            <consortium name="DOE Joint Genome Institute"/>
            <person name="Kjaerbolling I."/>
            <person name="Vesth T."/>
            <person name="Frisvad J.C."/>
            <person name="Nybo J.L."/>
            <person name="Theobald S."/>
            <person name="Kildgaard S."/>
            <person name="Isbrandt T."/>
            <person name="Kuo A."/>
            <person name="Sato A."/>
            <person name="Lyhne E.K."/>
            <person name="Kogle M.E."/>
            <person name="Wiebenga A."/>
            <person name="Kun R.S."/>
            <person name="Lubbers R.J."/>
            <person name="Makela M.R."/>
            <person name="Barry K."/>
            <person name="Chovatia M."/>
            <person name="Clum A."/>
            <person name="Daum C."/>
            <person name="Haridas S."/>
            <person name="He G."/>
            <person name="LaButti K."/>
            <person name="Lipzen A."/>
            <person name="Mondo S."/>
            <person name="Riley R."/>
            <person name="Salamov A."/>
            <person name="Simmons B.A."/>
            <person name="Magnuson J.K."/>
            <person name="Henrissat B."/>
            <person name="Mortensen U.H."/>
            <person name="Larsen T.O."/>
            <person name="Devries R.P."/>
            <person name="Grigoriev I.V."/>
            <person name="Machida M."/>
            <person name="Baker S.E."/>
            <person name="Andersen M.R."/>
        </authorList>
    </citation>
    <scope>NUCLEOTIDE SEQUENCE [LARGE SCALE GENOMIC DNA]</scope>
    <source>
        <strain evidence="2 3">CBS 763.97</strain>
    </source>
</reference>
<keyword evidence="1" id="KW-0472">Membrane</keyword>
<dbReference type="AlphaFoldDB" id="A0A5N7AFZ1"/>
<dbReference type="GeneID" id="43660705"/>
<keyword evidence="1" id="KW-0812">Transmembrane</keyword>
<evidence type="ECO:0000256" key="1">
    <source>
        <dbReference type="SAM" id="Phobius"/>
    </source>
</evidence>
<name>A0A5N7AFZ1_9EURO</name>
<organism evidence="2 3">
    <name type="scientific">Aspergillus caelatus</name>
    <dbReference type="NCBI Taxonomy" id="61420"/>
    <lineage>
        <taxon>Eukaryota</taxon>
        <taxon>Fungi</taxon>
        <taxon>Dikarya</taxon>
        <taxon>Ascomycota</taxon>
        <taxon>Pezizomycotina</taxon>
        <taxon>Eurotiomycetes</taxon>
        <taxon>Eurotiomycetidae</taxon>
        <taxon>Eurotiales</taxon>
        <taxon>Aspergillaceae</taxon>
        <taxon>Aspergillus</taxon>
        <taxon>Aspergillus subgen. Circumdati</taxon>
    </lineage>
</organism>
<feature type="transmembrane region" description="Helical" evidence="1">
    <location>
        <begin position="35"/>
        <end position="53"/>
    </location>
</feature>
<gene>
    <name evidence="2" type="ORF">BDV27DRAFT_29934</name>
</gene>
<protein>
    <submittedName>
        <fullName evidence="2">Uncharacterized protein</fullName>
    </submittedName>
</protein>
<proteinExistence type="predicted"/>
<dbReference type="EMBL" id="ML737580">
    <property type="protein sequence ID" value="KAE8368791.1"/>
    <property type="molecule type" value="Genomic_DNA"/>
</dbReference>